<reference evidence="2 3" key="1">
    <citation type="journal article" date="2013" name="Genome Announc.">
        <title>Genome Sequence of the Polycyclic Aromatic Hydrocarbon-Degrading Bacterium Strain Marinobacter nanhaiticus D15-8WT.</title>
        <authorList>
            <person name="Cui Z."/>
            <person name="Gao W."/>
            <person name="Li Q."/>
            <person name="Xu G."/>
            <person name="Zheng L."/>
        </authorList>
    </citation>
    <scope>NUCLEOTIDE SEQUENCE [LARGE SCALE GENOMIC DNA]</scope>
    <source>
        <strain evidence="2 3">D15-8W</strain>
    </source>
</reference>
<protein>
    <submittedName>
        <fullName evidence="2">DUF3034 family protein</fullName>
    </submittedName>
</protein>
<dbReference type="Pfam" id="PF11231">
    <property type="entry name" value="DUF3034"/>
    <property type="match status" value="1"/>
</dbReference>
<dbReference type="OrthoDB" id="9126735at2"/>
<keyword evidence="3" id="KW-1185">Reference proteome</keyword>
<feature type="signal peptide" evidence="1">
    <location>
        <begin position="1"/>
        <end position="19"/>
    </location>
</feature>
<accession>N6W523</accession>
<evidence type="ECO:0000256" key="1">
    <source>
        <dbReference type="SAM" id="SignalP"/>
    </source>
</evidence>
<name>N6W523_9GAMM</name>
<proteinExistence type="predicted"/>
<dbReference type="EMBL" id="APLQ01000011">
    <property type="protein sequence ID" value="ENO15284.1"/>
    <property type="molecule type" value="Genomic_DNA"/>
</dbReference>
<evidence type="ECO:0000313" key="3">
    <source>
        <dbReference type="Proteomes" id="UP000013165"/>
    </source>
</evidence>
<keyword evidence="1" id="KW-0732">Signal</keyword>
<feature type="chain" id="PRO_5004126804" evidence="1">
    <location>
        <begin position="20"/>
        <end position="283"/>
    </location>
</feature>
<dbReference type="HOGENOM" id="CLU_070026_0_0_6"/>
<dbReference type="InterPro" id="IPR021393">
    <property type="entry name" value="DUF3034"/>
</dbReference>
<sequence>MKNTLLVLILGLASTAVLAQPGSRLWATGGVTTIEGSAGGGLVPMAVLAGYASDTEWGGTLALSHAPLDDYTVDVVAGAVNWHNRLELSVARQTLDLDTLGAALDEDHLQQDIFGAKIRLAGDVVYGSYGQWSLGVQHKRNRTFTVPEAVGANDDSGTDIYLAGSKLFLAGFLGRNVLVNGVVRGTKANQGGLLGFGGDELDRYEAVFEASAGLLLNRQWLLGGEYRQKPDNLSFAEEEDGYDLFVAWFPDRRLAVTAAWVNLGSIAGLDDQQGAYLSLQGAF</sequence>
<dbReference type="RefSeq" id="WP_004579580.1">
    <property type="nucleotide sequence ID" value="NZ_AP028878.1"/>
</dbReference>
<organism evidence="2 3">
    <name type="scientific">Marinobacter nanhaiticus D15-8W</name>
    <dbReference type="NCBI Taxonomy" id="626887"/>
    <lineage>
        <taxon>Bacteria</taxon>
        <taxon>Pseudomonadati</taxon>
        <taxon>Pseudomonadota</taxon>
        <taxon>Gammaproteobacteria</taxon>
        <taxon>Pseudomonadales</taxon>
        <taxon>Marinobacteraceae</taxon>
        <taxon>Marinobacter</taxon>
    </lineage>
</organism>
<comment type="caution">
    <text evidence="2">The sequence shown here is derived from an EMBL/GenBank/DDBJ whole genome shotgun (WGS) entry which is preliminary data.</text>
</comment>
<dbReference type="AlphaFoldDB" id="N6W523"/>
<dbReference type="Proteomes" id="UP000013165">
    <property type="component" value="Unassembled WGS sequence"/>
</dbReference>
<evidence type="ECO:0000313" key="2">
    <source>
        <dbReference type="EMBL" id="ENO15284.1"/>
    </source>
</evidence>
<dbReference type="eggNOG" id="ENOG502Z9AA">
    <property type="taxonomic scope" value="Bacteria"/>
</dbReference>
<gene>
    <name evidence="2" type="ORF">J057_08036</name>
</gene>
<dbReference type="PATRIC" id="fig|626887.3.peg.1604"/>
<dbReference type="STRING" id="626887.J057_08036"/>